<proteinExistence type="inferred from homology"/>
<feature type="transmembrane region" description="Helical" evidence="8">
    <location>
        <begin position="342"/>
        <end position="363"/>
    </location>
</feature>
<feature type="transmembrane region" description="Helical" evidence="8">
    <location>
        <begin position="181"/>
        <end position="207"/>
    </location>
</feature>
<feature type="transmembrane region" description="Helical" evidence="8">
    <location>
        <begin position="32"/>
        <end position="56"/>
    </location>
</feature>
<dbReference type="InterPro" id="IPR024671">
    <property type="entry name" value="Atg22-like"/>
</dbReference>
<dbReference type="Pfam" id="PF11700">
    <property type="entry name" value="ATG22"/>
    <property type="match status" value="1"/>
</dbReference>
<organism evidence="9">
    <name type="scientific">Grammatophora oceanica</name>
    <dbReference type="NCBI Taxonomy" id="210454"/>
    <lineage>
        <taxon>Eukaryota</taxon>
        <taxon>Sar</taxon>
        <taxon>Stramenopiles</taxon>
        <taxon>Ochrophyta</taxon>
        <taxon>Bacillariophyta</taxon>
        <taxon>Fragilariophyceae</taxon>
        <taxon>Fragilariophycidae</taxon>
        <taxon>Rhabdonematales</taxon>
        <taxon>Grammatophoraceae</taxon>
        <taxon>Grammatophora</taxon>
    </lineage>
</organism>
<gene>
    <name evidence="9" type="ORF">GOCE00092_LOCUS16469</name>
</gene>
<evidence type="ECO:0000256" key="3">
    <source>
        <dbReference type="ARBA" id="ARBA00022448"/>
    </source>
</evidence>
<keyword evidence="4 8" id="KW-0812">Transmembrane</keyword>
<feature type="transmembrane region" description="Helical" evidence="8">
    <location>
        <begin position="314"/>
        <end position="335"/>
    </location>
</feature>
<feature type="transmembrane region" description="Helical" evidence="8">
    <location>
        <begin position="219"/>
        <end position="239"/>
    </location>
</feature>
<feature type="region of interest" description="Disordered" evidence="7">
    <location>
        <begin position="472"/>
        <end position="523"/>
    </location>
</feature>
<evidence type="ECO:0000256" key="7">
    <source>
        <dbReference type="SAM" id="MobiDB-lite"/>
    </source>
</evidence>
<sequence length="523" mass="56628">MGDDNNNGNGEILPCWYPRTCCKKQPVYDGNIVALGWIIDLVARAVAIIGAGAFLANALLNLAKEEAGCDPNAVECDGRAFGIRPSSLITTYTVVVGIVSTSIMPLVGAVVDYTSVRLKLGRILSVAFSLFLVVTPFVGPKTWFPIAICQILVSSIGWAISALSLAYLPEIETDKDKLNKLNANFTIVQFACMVVFLMAVVAASQLFGLSEDNLATARLGMGSAAVLGVIGVNLAWFGMYESRPAMRELPEGASLWTEGFKQLYRTSRNIARNYKGLMWFYIAVALGEAAVQSLVTIGITFMTDTLNFTSSESGLVVLCLMLGCVPGGYASGIYIERFKRPVFGAVLACLGMTLGTIFAAVVLRKPGQQVTAYCFALVWGFFSGWKYTVERFLSSTMIPPNQNSELMGVFMFATQCLSWLPPLVFTAMNESGIHQRVSMGTVATYFVMAIVAFCMIGSYEEALRQVGRDSYEKAEADGNDDVEEIKNTAEFSSKSSPDVETPQTKAGAISLMKGSMKEEPSDR</sequence>
<feature type="transmembrane region" description="Helical" evidence="8">
    <location>
        <begin position="406"/>
        <end position="425"/>
    </location>
</feature>
<keyword evidence="3" id="KW-0813">Transport</keyword>
<evidence type="ECO:0000256" key="5">
    <source>
        <dbReference type="ARBA" id="ARBA00022989"/>
    </source>
</evidence>
<evidence type="ECO:0000313" key="9">
    <source>
        <dbReference type="EMBL" id="CAD9290090.1"/>
    </source>
</evidence>
<dbReference type="AlphaFoldDB" id="A0A7S1YC20"/>
<keyword evidence="6 8" id="KW-0472">Membrane</keyword>
<feature type="transmembrane region" description="Helical" evidence="8">
    <location>
        <begin position="437"/>
        <end position="459"/>
    </location>
</feature>
<dbReference type="InterPro" id="IPR050495">
    <property type="entry name" value="ATG22/LtaA_families"/>
</dbReference>
<dbReference type="PANTHER" id="PTHR23519:SF1">
    <property type="entry name" value="AUTOPHAGY-RELATED PROTEIN 22"/>
    <property type="match status" value="1"/>
</dbReference>
<dbReference type="GO" id="GO:0012505">
    <property type="term" value="C:endomembrane system"/>
    <property type="evidence" value="ECO:0007669"/>
    <property type="project" value="UniProtKB-SubCell"/>
</dbReference>
<feature type="transmembrane region" description="Helical" evidence="8">
    <location>
        <begin position="120"/>
        <end position="138"/>
    </location>
</feature>
<evidence type="ECO:0000256" key="4">
    <source>
        <dbReference type="ARBA" id="ARBA00022692"/>
    </source>
</evidence>
<reference evidence="9" key="1">
    <citation type="submission" date="2021-01" db="EMBL/GenBank/DDBJ databases">
        <authorList>
            <person name="Corre E."/>
            <person name="Pelletier E."/>
            <person name="Niang G."/>
            <person name="Scheremetjew M."/>
            <person name="Finn R."/>
            <person name="Kale V."/>
            <person name="Holt S."/>
            <person name="Cochrane G."/>
            <person name="Meng A."/>
            <person name="Brown T."/>
            <person name="Cohen L."/>
        </authorList>
    </citation>
    <scope>NUCLEOTIDE SEQUENCE</scope>
    <source>
        <strain evidence="9">CCMP 410</strain>
    </source>
</reference>
<comment type="subcellular location">
    <subcellularLocation>
        <location evidence="1">Endomembrane system</location>
        <topology evidence="1">Multi-pass membrane protein</topology>
    </subcellularLocation>
</comment>
<dbReference type="SUPFAM" id="SSF103473">
    <property type="entry name" value="MFS general substrate transporter"/>
    <property type="match status" value="1"/>
</dbReference>
<protein>
    <recommendedName>
        <fullName evidence="10">Major facilitator superfamily (MFS) profile domain-containing protein</fullName>
    </recommendedName>
</protein>
<evidence type="ECO:0000256" key="2">
    <source>
        <dbReference type="ARBA" id="ARBA00006978"/>
    </source>
</evidence>
<feature type="transmembrane region" description="Helical" evidence="8">
    <location>
        <begin position="278"/>
        <end position="302"/>
    </location>
</feature>
<evidence type="ECO:0008006" key="10">
    <source>
        <dbReference type="Google" id="ProtNLM"/>
    </source>
</evidence>
<dbReference type="InterPro" id="IPR036259">
    <property type="entry name" value="MFS_trans_sf"/>
</dbReference>
<comment type="similarity">
    <text evidence="2">Belongs to the ATG22 family.</text>
</comment>
<dbReference type="CDD" id="cd06174">
    <property type="entry name" value="MFS"/>
    <property type="match status" value="1"/>
</dbReference>
<dbReference type="Gene3D" id="1.20.1250.20">
    <property type="entry name" value="MFS general substrate transporter like domains"/>
    <property type="match status" value="1"/>
</dbReference>
<feature type="compositionally biased region" description="Polar residues" evidence="7">
    <location>
        <begin position="489"/>
        <end position="504"/>
    </location>
</feature>
<dbReference type="EMBL" id="HBGK01031541">
    <property type="protein sequence ID" value="CAD9290090.1"/>
    <property type="molecule type" value="Transcribed_RNA"/>
</dbReference>
<feature type="transmembrane region" description="Helical" evidence="8">
    <location>
        <begin position="369"/>
        <end position="385"/>
    </location>
</feature>
<feature type="transmembrane region" description="Helical" evidence="8">
    <location>
        <begin position="144"/>
        <end position="169"/>
    </location>
</feature>
<name>A0A7S1YC20_9STRA</name>
<evidence type="ECO:0000256" key="1">
    <source>
        <dbReference type="ARBA" id="ARBA00004127"/>
    </source>
</evidence>
<keyword evidence="5 8" id="KW-1133">Transmembrane helix</keyword>
<accession>A0A7S1YC20</accession>
<evidence type="ECO:0000256" key="8">
    <source>
        <dbReference type="SAM" id="Phobius"/>
    </source>
</evidence>
<dbReference type="PANTHER" id="PTHR23519">
    <property type="entry name" value="AUTOPHAGY-RELATED PROTEIN 22"/>
    <property type="match status" value="1"/>
</dbReference>
<feature type="transmembrane region" description="Helical" evidence="8">
    <location>
        <begin position="89"/>
        <end position="113"/>
    </location>
</feature>
<evidence type="ECO:0000256" key="6">
    <source>
        <dbReference type="ARBA" id="ARBA00023136"/>
    </source>
</evidence>